<keyword evidence="1" id="KW-0472">Membrane</keyword>
<evidence type="ECO:0000313" key="2">
    <source>
        <dbReference type="EMBL" id="GHA84350.1"/>
    </source>
</evidence>
<feature type="transmembrane region" description="Helical" evidence="1">
    <location>
        <begin position="65"/>
        <end position="83"/>
    </location>
</feature>
<evidence type="ECO:0000256" key="1">
    <source>
        <dbReference type="SAM" id="Phobius"/>
    </source>
</evidence>
<sequence length="155" mass="16808">MRQRMLWVGAAAFPLHNLSRIEAFRLKPDRSAILLDFLKWLAIAAVVYVAISVTSGGNPPEELRSPLLVITLGLGVFFLARLFTAAKPILAVETAGGSLIAVTLPDMNELLAIAGRIVHAIDHPGAEFTRTVFQISNYNGPVVQQRGNMNTGFRG</sequence>
<reference evidence="2" key="2">
    <citation type="submission" date="2020-09" db="EMBL/GenBank/DDBJ databases">
        <authorList>
            <person name="Sun Q."/>
            <person name="Ohkuma M."/>
        </authorList>
    </citation>
    <scope>NUCLEOTIDE SEQUENCE</scope>
    <source>
        <strain evidence="2">JCM 4518</strain>
    </source>
</reference>
<dbReference type="InterPro" id="IPR045629">
    <property type="entry name" value="DUF6232"/>
</dbReference>
<keyword evidence="1" id="KW-1133">Transmembrane helix</keyword>
<dbReference type="EMBL" id="BMUL01000007">
    <property type="protein sequence ID" value="GHA84350.1"/>
    <property type="molecule type" value="Genomic_DNA"/>
</dbReference>
<gene>
    <name evidence="2" type="ORF">GCM10010305_30110</name>
</gene>
<accession>A0A918W854</accession>
<proteinExistence type="predicted"/>
<dbReference type="Proteomes" id="UP000644020">
    <property type="component" value="Unassembled WGS sequence"/>
</dbReference>
<dbReference type="Pfam" id="PF19744">
    <property type="entry name" value="DUF6232"/>
    <property type="match status" value="1"/>
</dbReference>
<dbReference type="AlphaFoldDB" id="A0A918W854"/>
<feature type="transmembrane region" description="Helical" evidence="1">
    <location>
        <begin position="33"/>
        <end position="53"/>
    </location>
</feature>
<organism evidence="2 3">
    <name type="scientific">Streptomyces termitum</name>
    <dbReference type="NCBI Taxonomy" id="67368"/>
    <lineage>
        <taxon>Bacteria</taxon>
        <taxon>Bacillati</taxon>
        <taxon>Actinomycetota</taxon>
        <taxon>Actinomycetes</taxon>
        <taxon>Kitasatosporales</taxon>
        <taxon>Streptomycetaceae</taxon>
        <taxon>Streptomyces</taxon>
    </lineage>
</organism>
<reference evidence="2" key="1">
    <citation type="journal article" date="2014" name="Int. J. Syst. Evol. Microbiol.">
        <title>Complete genome sequence of Corynebacterium casei LMG S-19264T (=DSM 44701T), isolated from a smear-ripened cheese.</title>
        <authorList>
            <consortium name="US DOE Joint Genome Institute (JGI-PGF)"/>
            <person name="Walter F."/>
            <person name="Albersmeier A."/>
            <person name="Kalinowski J."/>
            <person name="Ruckert C."/>
        </authorList>
    </citation>
    <scope>NUCLEOTIDE SEQUENCE</scope>
    <source>
        <strain evidence="2">JCM 4518</strain>
    </source>
</reference>
<name>A0A918W854_9ACTN</name>
<dbReference type="RefSeq" id="WP_229849768.1">
    <property type="nucleotide sequence ID" value="NZ_BMUL01000007.1"/>
</dbReference>
<keyword evidence="1" id="KW-0812">Transmembrane</keyword>
<comment type="caution">
    <text evidence="2">The sequence shown here is derived from an EMBL/GenBank/DDBJ whole genome shotgun (WGS) entry which is preliminary data.</text>
</comment>
<protein>
    <submittedName>
        <fullName evidence="2">Uncharacterized protein</fullName>
    </submittedName>
</protein>
<evidence type="ECO:0000313" key="3">
    <source>
        <dbReference type="Proteomes" id="UP000644020"/>
    </source>
</evidence>
<keyword evidence="3" id="KW-1185">Reference proteome</keyword>